<evidence type="ECO:0000256" key="3">
    <source>
        <dbReference type="SAM" id="Coils"/>
    </source>
</evidence>
<dbReference type="EMBL" id="BNJQ01000008">
    <property type="protein sequence ID" value="GHP04610.1"/>
    <property type="molecule type" value="Genomic_DNA"/>
</dbReference>
<feature type="coiled-coil region" evidence="3">
    <location>
        <begin position="308"/>
        <end position="335"/>
    </location>
</feature>
<dbReference type="PANTHER" id="PTHR47057:SF1">
    <property type="entry name" value="AFADIN_ALPHA-ACTININ-BINDING PROTEIN"/>
    <property type="match status" value="1"/>
</dbReference>
<feature type="coiled-coil region" evidence="3">
    <location>
        <begin position="404"/>
        <end position="431"/>
    </location>
</feature>
<proteinExistence type="inferred from homology"/>
<organism evidence="5 6">
    <name type="scientific">Pycnococcus provasolii</name>
    <dbReference type="NCBI Taxonomy" id="41880"/>
    <lineage>
        <taxon>Eukaryota</taxon>
        <taxon>Viridiplantae</taxon>
        <taxon>Chlorophyta</taxon>
        <taxon>Pseudoscourfieldiophyceae</taxon>
        <taxon>Pseudoscourfieldiales</taxon>
        <taxon>Pycnococcaceae</taxon>
        <taxon>Pycnococcus</taxon>
    </lineage>
</organism>
<gene>
    <name evidence="5" type="ORF">PPROV_000336400</name>
</gene>
<keyword evidence="6" id="KW-1185">Reference proteome</keyword>
<feature type="coiled-coil region" evidence="3">
    <location>
        <begin position="472"/>
        <end position="513"/>
    </location>
</feature>
<evidence type="ECO:0000256" key="4">
    <source>
        <dbReference type="SAM" id="MobiDB-lite"/>
    </source>
</evidence>
<sequence>MSASDAYYSSLMFASPSSASPSTLAMEMDRLFSREELKMSRLAHDDDDVVDSSAAAHAHAPHAPSAPISAVMRSALFTEADSLSKQNKNQVATAIQQLGRALEAQHGIPGFAGGRSLTDTLLQANEKSHEAAAACADVVHALLRARQADAVERERLERAAERAMHDTSVLEATVERTKETLDAVKRESALSLNKADLTIKEKNDDLSRERRAHEQLKKKAAQTNQRLAQLTLEGKRREKESDKLKERLRANLSKLKVQGAAPALVVTDGKVVSRGPGAPTAHDAAGTNNNFAATSTSGDGDGFHRAVTSSYERKVSELNAENAEMRSELRSMRRHLFEVARLTARPGEGAAWDDADDDMLMNAPVSIVGEKIAASGREAISHIKAAVERMRVHAPGGAASADKRQAAGRRERELEAELVDARELVASQERAIQSALAGRSLEPLRASLGLPIGASPAAPAGAQSPDGHKLSRSEIEKRLRSLEVEKSNLMEAARDLDDERTNISQKEEQLKVETSLFSEEKESYRKTLEEWAPGLGAGLFLSKAAETRAQTEAVRKVIGDNVAAAGDTTTPKTTTSTTPKTTTSTTPTPTSTPTPTTNKNKRYLPKTTTPPTSSSKRTTPPSSGSSKSKVASALKSSRATSPGSGERRVVFAPTAVNRS</sequence>
<feature type="compositionally biased region" description="Low complexity" evidence="4">
    <location>
        <begin position="568"/>
        <end position="597"/>
    </location>
</feature>
<evidence type="ECO:0000313" key="5">
    <source>
        <dbReference type="EMBL" id="GHP04610.1"/>
    </source>
</evidence>
<evidence type="ECO:0000256" key="2">
    <source>
        <dbReference type="ARBA" id="ARBA00023054"/>
    </source>
</evidence>
<dbReference type="OrthoDB" id="312015at2759"/>
<feature type="region of interest" description="Disordered" evidence="4">
    <location>
        <begin position="203"/>
        <end position="223"/>
    </location>
</feature>
<comment type="caution">
    <text evidence="5">The sequence shown here is derived from an EMBL/GenBank/DDBJ whole genome shotgun (WGS) entry which is preliminary data.</text>
</comment>
<dbReference type="InterPro" id="IPR021622">
    <property type="entry name" value="Afadin/alpha-actinin-bd"/>
</dbReference>
<dbReference type="PANTHER" id="PTHR47057">
    <property type="entry name" value="AFADIN/ALPHA-ACTININ-BINDING"/>
    <property type="match status" value="1"/>
</dbReference>
<name>A0A830HFP5_9CHLO</name>
<feature type="compositionally biased region" description="Basic and acidic residues" evidence="4">
    <location>
        <begin position="203"/>
        <end position="217"/>
    </location>
</feature>
<protein>
    <submittedName>
        <fullName evidence="5">Uncharacterized protein</fullName>
    </submittedName>
</protein>
<evidence type="ECO:0000313" key="6">
    <source>
        <dbReference type="Proteomes" id="UP000660262"/>
    </source>
</evidence>
<keyword evidence="2 3" id="KW-0175">Coiled coil</keyword>
<accession>A0A830HFP5</accession>
<evidence type="ECO:0000256" key="1">
    <source>
        <dbReference type="ARBA" id="ARBA00009291"/>
    </source>
</evidence>
<dbReference type="Pfam" id="PF11559">
    <property type="entry name" value="ADIP"/>
    <property type="match status" value="1"/>
</dbReference>
<comment type="similarity">
    <text evidence="1">Belongs to the ADIP family.</text>
</comment>
<feature type="compositionally biased region" description="Low complexity" evidence="4">
    <location>
        <begin position="605"/>
        <end position="637"/>
    </location>
</feature>
<reference evidence="5" key="1">
    <citation type="submission" date="2020-10" db="EMBL/GenBank/DDBJ databases">
        <title>Unveiling of a novel bifunctional photoreceptor, Dualchrome1, isolated from a cosmopolitan green alga.</title>
        <authorList>
            <person name="Suzuki S."/>
            <person name="Kawachi M."/>
        </authorList>
    </citation>
    <scope>NUCLEOTIDE SEQUENCE</scope>
    <source>
        <strain evidence="5">NIES 2893</strain>
    </source>
</reference>
<dbReference type="AlphaFoldDB" id="A0A830HFP5"/>
<dbReference type="Proteomes" id="UP000660262">
    <property type="component" value="Unassembled WGS sequence"/>
</dbReference>
<feature type="region of interest" description="Disordered" evidence="4">
    <location>
        <begin position="564"/>
        <end position="659"/>
    </location>
</feature>